<protein>
    <recommendedName>
        <fullName evidence="4">Gustatory receptor</fullName>
    </recommendedName>
</protein>
<keyword evidence="1" id="KW-1133">Transmembrane helix</keyword>
<feature type="transmembrane region" description="Helical" evidence="1">
    <location>
        <begin position="134"/>
        <end position="159"/>
    </location>
</feature>
<evidence type="ECO:0000313" key="3">
    <source>
        <dbReference type="Proteomes" id="UP000827092"/>
    </source>
</evidence>
<evidence type="ECO:0000256" key="1">
    <source>
        <dbReference type="SAM" id="Phobius"/>
    </source>
</evidence>
<evidence type="ECO:0000313" key="2">
    <source>
        <dbReference type="EMBL" id="KAG8190526.1"/>
    </source>
</evidence>
<dbReference type="AlphaFoldDB" id="A0AAV6V3R7"/>
<dbReference type="Proteomes" id="UP000827092">
    <property type="component" value="Unassembled WGS sequence"/>
</dbReference>
<keyword evidence="3" id="KW-1185">Reference proteome</keyword>
<gene>
    <name evidence="2" type="ORF">JTE90_004101</name>
</gene>
<dbReference type="EMBL" id="JAFNEN010000181">
    <property type="protein sequence ID" value="KAG8190526.1"/>
    <property type="molecule type" value="Genomic_DNA"/>
</dbReference>
<feature type="transmembrane region" description="Helical" evidence="1">
    <location>
        <begin position="302"/>
        <end position="320"/>
    </location>
</feature>
<feature type="transmembrane region" description="Helical" evidence="1">
    <location>
        <begin position="92"/>
        <end position="114"/>
    </location>
</feature>
<name>A0AAV6V3R7_9ARAC</name>
<feature type="transmembrane region" description="Helical" evidence="1">
    <location>
        <begin position="236"/>
        <end position="254"/>
    </location>
</feature>
<reference evidence="2 3" key="1">
    <citation type="journal article" date="2022" name="Nat. Ecol. Evol.">
        <title>A masculinizing supergene underlies an exaggerated male reproductive morph in a spider.</title>
        <authorList>
            <person name="Hendrickx F."/>
            <person name="De Corte Z."/>
            <person name="Sonet G."/>
            <person name="Van Belleghem S.M."/>
            <person name="Kostlbacher S."/>
            <person name="Vangestel C."/>
        </authorList>
    </citation>
    <scope>NUCLEOTIDE SEQUENCE [LARGE SCALE GENOMIC DNA]</scope>
    <source>
        <strain evidence="2">W744_W776</strain>
    </source>
</reference>
<proteinExistence type="predicted"/>
<organism evidence="2 3">
    <name type="scientific">Oedothorax gibbosus</name>
    <dbReference type="NCBI Taxonomy" id="931172"/>
    <lineage>
        <taxon>Eukaryota</taxon>
        <taxon>Metazoa</taxon>
        <taxon>Ecdysozoa</taxon>
        <taxon>Arthropoda</taxon>
        <taxon>Chelicerata</taxon>
        <taxon>Arachnida</taxon>
        <taxon>Araneae</taxon>
        <taxon>Araneomorphae</taxon>
        <taxon>Entelegynae</taxon>
        <taxon>Araneoidea</taxon>
        <taxon>Linyphiidae</taxon>
        <taxon>Erigoninae</taxon>
        <taxon>Oedothorax</taxon>
    </lineage>
</organism>
<keyword evidence="1" id="KW-0472">Membrane</keyword>
<accession>A0AAV6V3R7</accession>
<evidence type="ECO:0008006" key="4">
    <source>
        <dbReference type="Google" id="ProtNLM"/>
    </source>
</evidence>
<feature type="transmembrane region" description="Helical" evidence="1">
    <location>
        <begin position="7"/>
        <end position="27"/>
    </location>
</feature>
<sequence>MKNILRKLLIVVFVLYHGVTGLVILNYCRNFKVEGKDIRLTWVLFLQCLMSIGALLLYRKRKLIQETTYQLDMYLKPFKEIIMEGRVIKFRIITVLGCAVIVLKLVTVSCFLWLNIFSYQVSLLQSPTTLWLGLLTFSLVYLAMMGLALMECFLLYYCLLCWVLKRAFKVYIDLLDNNLDGRRIISYHSRITNAVSCVESGNSVHLFWIFLSFLLIFFSETYIVMHNKTNQLEVIFTVWSAMLFFVTVMSAASVGESADSLKRYVSENDSKFDDNVFYRMNLKMSASDNQLTVCNMFILKKVTLIHVIGTFITYTIMMIGE</sequence>
<keyword evidence="1" id="KW-0812">Transmembrane</keyword>
<comment type="caution">
    <text evidence="2">The sequence shown here is derived from an EMBL/GenBank/DDBJ whole genome shotgun (WGS) entry which is preliminary data.</text>
</comment>
<feature type="transmembrane region" description="Helical" evidence="1">
    <location>
        <begin position="206"/>
        <end position="224"/>
    </location>
</feature>
<feature type="transmembrane region" description="Helical" evidence="1">
    <location>
        <begin position="39"/>
        <end position="58"/>
    </location>
</feature>